<evidence type="ECO:0000313" key="3">
    <source>
        <dbReference type="EMBL" id="KAK8876690.1"/>
    </source>
</evidence>
<dbReference type="InterPro" id="IPR021858">
    <property type="entry name" value="Fun_TF"/>
</dbReference>
<keyword evidence="1" id="KW-0539">Nucleus</keyword>
<name>A0ABR2JFW6_9PEZI</name>
<dbReference type="EMBL" id="JAPCWZ010000002">
    <property type="protein sequence ID" value="KAK8876690.1"/>
    <property type="molecule type" value="Genomic_DNA"/>
</dbReference>
<gene>
    <name evidence="3" type="ORF">PGQ11_001636</name>
</gene>
<proteinExistence type="predicted"/>
<comment type="caution">
    <text evidence="3">The sequence shown here is derived from an EMBL/GenBank/DDBJ whole genome shotgun (WGS) entry which is preliminary data.</text>
</comment>
<feature type="region of interest" description="Disordered" evidence="2">
    <location>
        <begin position="119"/>
        <end position="140"/>
    </location>
</feature>
<organism evidence="3 4">
    <name type="scientific">Apiospora arundinis</name>
    <dbReference type="NCBI Taxonomy" id="335852"/>
    <lineage>
        <taxon>Eukaryota</taxon>
        <taxon>Fungi</taxon>
        <taxon>Dikarya</taxon>
        <taxon>Ascomycota</taxon>
        <taxon>Pezizomycotina</taxon>
        <taxon>Sordariomycetes</taxon>
        <taxon>Xylariomycetidae</taxon>
        <taxon>Amphisphaeriales</taxon>
        <taxon>Apiosporaceae</taxon>
        <taxon>Apiospora</taxon>
    </lineage>
</organism>
<evidence type="ECO:0000256" key="1">
    <source>
        <dbReference type="ARBA" id="ARBA00023242"/>
    </source>
</evidence>
<reference evidence="3 4" key="1">
    <citation type="journal article" date="2024" name="IMA Fungus">
        <title>Apiospora arundinis, a panoply of carbohydrate-active enzymes and secondary metabolites.</title>
        <authorList>
            <person name="Sorensen T."/>
            <person name="Petersen C."/>
            <person name="Muurmann A.T."/>
            <person name="Christiansen J.V."/>
            <person name="Brundto M.L."/>
            <person name="Overgaard C.K."/>
            <person name="Boysen A.T."/>
            <person name="Wollenberg R.D."/>
            <person name="Larsen T.O."/>
            <person name="Sorensen J.L."/>
            <person name="Nielsen K.L."/>
            <person name="Sondergaard T.E."/>
        </authorList>
    </citation>
    <scope>NUCLEOTIDE SEQUENCE [LARGE SCALE GENOMIC DNA]</scope>
    <source>
        <strain evidence="3 4">AAU 773</strain>
    </source>
</reference>
<protein>
    <submittedName>
        <fullName evidence="3">Uncharacterized protein</fullName>
    </submittedName>
</protein>
<feature type="region of interest" description="Disordered" evidence="2">
    <location>
        <begin position="79"/>
        <end position="98"/>
    </location>
</feature>
<dbReference type="Pfam" id="PF11951">
    <property type="entry name" value="Fungal_trans_2"/>
    <property type="match status" value="1"/>
</dbReference>
<evidence type="ECO:0000256" key="2">
    <source>
        <dbReference type="SAM" id="MobiDB-lite"/>
    </source>
</evidence>
<dbReference type="PANTHER" id="PTHR37540:SF5">
    <property type="entry name" value="TRANSCRIPTION FACTOR DOMAIN-CONTAINING PROTEIN"/>
    <property type="match status" value="1"/>
</dbReference>
<sequence>MSDALDLKWPNYFCFTSRSRSGIFAVRLSREQYYFAAMSPDHCGPVEAVFSLGVGTVPDLASDSGTTLFHYSNGSVKVPGPWSRGRPKGGARKPPKKKNGAYRFVNLTAGKNTAVVHKDVSRASTKKKSQSRVPAISSPSDCQVIEPSKPNFPALVSRLNLHQIQGVDPFGQTPISLEPYMLDLLRYYVDTAWRNFYTLEDLAGSNPVSEFWIPRAFKDPALIHTFVGCAVAYAYGYHAIAFQNRGLRHLQDAISVVKRRLDIPGAKISSNTLVVVAGIAMLEKGAGSHNHWEVHMQGLRDLVNYRGGREVLSSEPLILHKIYRADLFGCLDTGQRSWFDGSSNLQLNAQPTAPVRSKGFEFLFKTLDVCPPLQHCVRKLESFVSFWSVPVSAITSDSGGAPGSVAKPTPIQAKHVRDALTKVQYALVSDEVIAYCKQETYSGKLNNFFRITLIVYSLTILHEPTPSNMLGRQIGLVFIRAYSDVMGQSTGASRDPGWLIPQDFCLWVLFLAATAMEETECNISRRFRAMFAQLVAGDGGESLGVSYTDMKTRLERYLWVPCIHDASFERIWEDTFRVTHIGNFDATSA</sequence>
<keyword evidence="4" id="KW-1185">Reference proteome</keyword>
<dbReference type="PANTHER" id="PTHR37540">
    <property type="entry name" value="TRANSCRIPTION FACTOR (ACR-2), PUTATIVE-RELATED-RELATED"/>
    <property type="match status" value="1"/>
</dbReference>
<evidence type="ECO:0000313" key="4">
    <source>
        <dbReference type="Proteomes" id="UP001390339"/>
    </source>
</evidence>
<accession>A0ABR2JFW6</accession>
<dbReference type="Proteomes" id="UP001390339">
    <property type="component" value="Unassembled WGS sequence"/>
</dbReference>
<feature type="compositionally biased region" description="Basic residues" evidence="2">
    <location>
        <begin position="85"/>
        <end position="98"/>
    </location>
</feature>